<evidence type="ECO:0000256" key="1">
    <source>
        <dbReference type="ARBA" id="ARBA00023172"/>
    </source>
</evidence>
<keyword evidence="1" id="KW-0233">DNA recombination</keyword>
<gene>
    <name evidence="3" type="ORF">GCM10010145_26990</name>
</gene>
<dbReference type="SUPFAM" id="SSF56349">
    <property type="entry name" value="DNA breaking-rejoining enzymes"/>
    <property type="match status" value="1"/>
</dbReference>
<dbReference type="InterPro" id="IPR013762">
    <property type="entry name" value="Integrase-like_cat_sf"/>
</dbReference>
<feature type="compositionally biased region" description="Polar residues" evidence="2">
    <location>
        <begin position="15"/>
        <end position="24"/>
    </location>
</feature>
<dbReference type="RefSeq" id="WP_308429800.1">
    <property type="nucleotide sequence ID" value="NZ_BMQK01000004.1"/>
</dbReference>
<feature type="compositionally biased region" description="Basic and acidic residues" evidence="2">
    <location>
        <begin position="72"/>
        <end position="83"/>
    </location>
</feature>
<dbReference type="GO" id="GO:0015074">
    <property type="term" value="P:DNA integration"/>
    <property type="evidence" value="ECO:0007669"/>
    <property type="project" value="InterPro"/>
</dbReference>
<proteinExistence type="predicted"/>
<evidence type="ECO:0008006" key="5">
    <source>
        <dbReference type="Google" id="ProtNLM"/>
    </source>
</evidence>
<dbReference type="EMBL" id="BMQK01000004">
    <property type="protein sequence ID" value="GGQ55702.1"/>
    <property type="molecule type" value="Genomic_DNA"/>
</dbReference>
<dbReference type="GO" id="GO:0003677">
    <property type="term" value="F:DNA binding"/>
    <property type="evidence" value="ECO:0007669"/>
    <property type="project" value="InterPro"/>
</dbReference>
<reference evidence="3" key="1">
    <citation type="journal article" date="2014" name="Int. J. Syst. Evol. Microbiol.">
        <title>Complete genome sequence of Corynebacterium casei LMG S-19264T (=DSM 44701T), isolated from a smear-ripened cheese.</title>
        <authorList>
            <consortium name="US DOE Joint Genome Institute (JGI-PGF)"/>
            <person name="Walter F."/>
            <person name="Albersmeier A."/>
            <person name="Kalinowski J."/>
            <person name="Ruckert C."/>
        </authorList>
    </citation>
    <scope>NUCLEOTIDE SEQUENCE</scope>
    <source>
        <strain evidence="3">JCM 3131</strain>
    </source>
</reference>
<keyword evidence="4" id="KW-1185">Reference proteome</keyword>
<organism evidence="3 4">
    <name type="scientific">Streptomyces ruber</name>
    <dbReference type="NCBI Taxonomy" id="83378"/>
    <lineage>
        <taxon>Bacteria</taxon>
        <taxon>Bacillati</taxon>
        <taxon>Actinomycetota</taxon>
        <taxon>Actinomycetes</taxon>
        <taxon>Kitasatosporales</taxon>
        <taxon>Streptomycetaceae</taxon>
        <taxon>Streptomyces</taxon>
    </lineage>
</organism>
<feature type="region of interest" description="Disordered" evidence="2">
    <location>
        <begin position="64"/>
        <end position="83"/>
    </location>
</feature>
<comment type="caution">
    <text evidence="3">The sequence shown here is derived from an EMBL/GenBank/DDBJ whole genome shotgun (WGS) entry which is preliminary data.</text>
</comment>
<evidence type="ECO:0000256" key="2">
    <source>
        <dbReference type="SAM" id="MobiDB-lite"/>
    </source>
</evidence>
<dbReference type="Proteomes" id="UP000620156">
    <property type="component" value="Unassembled WGS sequence"/>
</dbReference>
<dbReference type="AlphaFoldDB" id="A0A918BB19"/>
<reference evidence="3" key="2">
    <citation type="submission" date="2020-09" db="EMBL/GenBank/DDBJ databases">
        <authorList>
            <person name="Sun Q."/>
            <person name="Ohkuma M."/>
        </authorList>
    </citation>
    <scope>NUCLEOTIDE SEQUENCE</scope>
    <source>
        <strain evidence="3">JCM 3131</strain>
    </source>
</reference>
<evidence type="ECO:0000313" key="4">
    <source>
        <dbReference type="Proteomes" id="UP000620156"/>
    </source>
</evidence>
<accession>A0A918BB19</accession>
<protein>
    <recommendedName>
        <fullName evidence="5">Integrase</fullName>
    </recommendedName>
</protein>
<name>A0A918BB19_9ACTN</name>
<dbReference type="GO" id="GO:0006310">
    <property type="term" value="P:DNA recombination"/>
    <property type="evidence" value="ECO:0007669"/>
    <property type="project" value="UniProtKB-KW"/>
</dbReference>
<feature type="region of interest" description="Disordered" evidence="2">
    <location>
        <begin position="1"/>
        <end position="24"/>
    </location>
</feature>
<evidence type="ECO:0000313" key="3">
    <source>
        <dbReference type="EMBL" id="GGQ55702.1"/>
    </source>
</evidence>
<dbReference type="InterPro" id="IPR011010">
    <property type="entry name" value="DNA_brk_join_enz"/>
</dbReference>
<sequence length="83" mass="8736">MAGIKGPHFHDLRHTGNTLAASTGAGTREVMARVGHSAARAALVHQHASADRDRLIADALSGLVDRGRKVRDHPEGHAEDAEG</sequence>
<dbReference type="Gene3D" id="1.10.443.10">
    <property type="entry name" value="Intergrase catalytic core"/>
    <property type="match status" value="1"/>
</dbReference>